<evidence type="ECO:0000313" key="3">
    <source>
        <dbReference type="Proteomes" id="UP000318375"/>
    </source>
</evidence>
<name>A0A4Y6EIJ6_9CAUD</name>
<feature type="region of interest" description="Disordered" evidence="1">
    <location>
        <begin position="46"/>
        <end position="65"/>
    </location>
</feature>
<sequence>MDPDKALEELRELADQASKGSDNAVWAMVQKFDDLDEWLSNGGFAPKAWRRRSRPDEPDPTPVELARQNPAIGRLGRMHAVDDALGQVDSHGGTP</sequence>
<proteinExistence type="predicted"/>
<organism evidence="2 3">
    <name type="scientific">Gordonia phage Pupper</name>
    <dbReference type="NCBI Taxonomy" id="2571249"/>
    <lineage>
        <taxon>Viruses</taxon>
        <taxon>Duplodnaviria</taxon>
        <taxon>Heunggongvirae</taxon>
        <taxon>Uroviricota</taxon>
        <taxon>Caudoviricetes</taxon>
        <taxon>Puppervirus</taxon>
        <taxon>Puppervirus Pupper</taxon>
    </lineage>
</organism>
<evidence type="ECO:0000256" key="1">
    <source>
        <dbReference type="SAM" id="MobiDB-lite"/>
    </source>
</evidence>
<reference evidence="2 3" key="1">
    <citation type="submission" date="2019-05" db="EMBL/GenBank/DDBJ databases">
        <authorList>
            <person name="Pope W.H."/>
            <person name="Garlena R.A."/>
            <person name="Russell D.A."/>
            <person name="Jacobs-Sera D."/>
            <person name="Hatfull G.F."/>
        </authorList>
    </citation>
    <scope>NUCLEOTIDE SEQUENCE [LARGE SCALE GENOMIC DNA]</scope>
</reference>
<dbReference type="Proteomes" id="UP000318375">
    <property type="component" value="Segment"/>
</dbReference>
<keyword evidence="3" id="KW-1185">Reference proteome</keyword>
<protein>
    <submittedName>
        <fullName evidence="2">Uncharacterized protein</fullName>
    </submittedName>
</protein>
<dbReference type="GeneID" id="64766076"/>
<dbReference type="EMBL" id="MK977695">
    <property type="protein sequence ID" value="QDF18543.1"/>
    <property type="molecule type" value="Genomic_DNA"/>
</dbReference>
<accession>A0A4Y6EIJ6</accession>
<evidence type="ECO:0000313" key="2">
    <source>
        <dbReference type="EMBL" id="QDF18543.1"/>
    </source>
</evidence>
<gene>
    <name evidence="2" type="primary">57</name>
    <name evidence="2" type="ORF">SEA_PUPPER_57</name>
</gene>
<dbReference type="RefSeq" id="YP_010058845.1">
    <property type="nucleotide sequence ID" value="NC_054723.1"/>
</dbReference>
<dbReference type="KEGG" id="vg:64766076"/>